<evidence type="ECO:0000259" key="11">
    <source>
        <dbReference type="Pfam" id="PF00006"/>
    </source>
</evidence>
<dbReference type="InterPro" id="IPR027417">
    <property type="entry name" value="P-loop_NTPase"/>
</dbReference>
<dbReference type="Pfam" id="PF02874">
    <property type="entry name" value="ATP-synt_ab_N"/>
    <property type="match status" value="1"/>
</dbReference>
<evidence type="ECO:0000313" key="14">
    <source>
        <dbReference type="EMBL" id="OGM19315.1"/>
    </source>
</evidence>
<keyword evidence="6" id="KW-1278">Translocase</keyword>
<evidence type="ECO:0000313" key="15">
    <source>
        <dbReference type="Proteomes" id="UP000176741"/>
    </source>
</evidence>
<evidence type="ECO:0000259" key="12">
    <source>
        <dbReference type="Pfam" id="PF02874"/>
    </source>
</evidence>
<dbReference type="InterPro" id="IPR055190">
    <property type="entry name" value="ATP-synt_VA_C"/>
</dbReference>
<keyword evidence="3" id="KW-0813">Transport</keyword>
<feature type="domain" description="ATPase F1/V1/A1 complex alpha/beta subunit N-terminal" evidence="12">
    <location>
        <begin position="9"/>
        <end position="73"/>
    </location>
</feature>
<dbReference type="SUPFAM" id="SSF50615">
    <property type="entry name" value="N-terminal domain of alpha and beta subunits of F1 ATP synthase"/>
    <property type="match status" value="1"/>
</dbReference>
<keyword evidence="10" id="KW-0066">ATP synthesis</keyword>
<dbReference type="PANTHER" id="PTHR15184:SF71">
    <property type="entry name" value="ATP SYNTHASE SUBUNIT BETA, MITOCHONDRIAL"/>
    <property type="match status" value="1"/>
</dbReference>
<dbReference type="GO" id="GO:0046933">
    <property type="term" value="F:proton-transporting ATP synthase activity, rotational mechanism"/>
    <property type="evidence" value="ECO:0007669"/>
    <property type="project" value="InterPro"/>
</dbReference>
<accession>A0A1F7XYG3</accession>
<dbReference type="Gene3D" id="1.10.1140.10">
    <property type="entry name" value="Bovine Mitochondrial F1-atpase, Atp Synthase Beta Chain, Chain D, domain 3"/>
    <property type="match status" value="1"/>
</dbReference>
<keyword evidence="4" id="KW-0547">Nucleotide-binding</keyword>
<evidence type="ECO:0000256" key="9">
    <source>
        <dbReference type="ARBA" id="ARBA00023196"/>
    </source>
</evidence>
<dbReference type="InterPro" id="IPR036121">
    <property type="entry name" value="ATPase_F1/V1/A1_a/bsu_N_sf"/>
</dbReference>
<gene>
    <name evidence="14" type="ORF">A2771_03270</name>
</gene>
<dbReference type="Pfam" id="PF22919">
    <property type="entry name" value="ATP-synt_VA_C"/>
    <property type="match status" value="1"/>
</dbReference>
<comment type="subcellular location">
    <subcellularLocation>
        <location evidence="1">Membrane</location>
    </subcellularLocation>
</comment>
<sequence>MITHNIGKIISIKGQVVEVEFTGDKPDIRNLLILEGDPDIRLEVYSSSGINTFYCLALSRTNKLSRGAKVIDTQGPILFPVGDKILGRVVDIFGRPIDAGDEITPEYLVPVHKKVGIQAKISTKQEQLETGIKIIDIFAPLIRGGKMGLFGGAGVGKTILLTEILHNIVGRTLSSSVSIFAGIGERAREGLELYEALKLSGVMQNSSLIFGPMGENPAVRFLAAYSAATLAEYFRDEKKKNILFFIDNVYRFAQAGNELSVLTSTLPSEDGYQATLESEMADFHERLIPTNSAAITTIEAIYVPADDLLDHGVQAIFPYLESTVVLSRSLYQEGLLPAIDILNSTAASLNRNIVGDLHYESAIRAKTILKKAESLERIVSLVGESELSAEDQLVYRRAKKIRNYMTQRFFVAETQTGKKGVYVDIKTAVEDLKAIIEGICDHIPEDKLLYIGSISEIKNE</sequence>
<evidence type="ECO:0000256" key="8">
    <source>
        <dbReference type="ARBA" id="ARBA00023136"/>
    </source>
</evidence>
<dbReference type="PANTHER" id="PTHR15184">
    <property type="entry name" value="ATP SYNTHASE"/>
    <property type="match status" value="1"/>
</dbReference>
<dbReference type="InterPro" id="IPR024034">
    <property type="entry name" value="ATPase_F1/V1_b/a_C"/>
</dbReference>
<organism evidence="14 15">
    <name type="scientific">Candidatus Woesebacteria bacterium RIFCSPHIGHO2_01_FULL_38_26b</name>
    <dbReference type="NCBI Taxonomy" id="1802491"/>
    <lineage>
        <taxon>Bacteria</taxon>
        <taxon>Candidatus Woeseibacteriota</taxon>
    </lineage>
</organism>
<evidence type="ECO:0000256" key="1">
    <source>
        <dbReference type="ARBA" id="ARBA00004370"/>
    </source>
</evidence>
<evidence type="ECO:0000259" key="13">
    <source>
        <dbReference type="Pfam" id="PF22919"/>
    </source>
</evidence>
<feature type="domain" description="ATP synthase A/B type C-terminal" evidence="13">
    <location>
        <begin position="353"/>
        <end position="417"/>
    </location>
</feature>
<proteinExistence type="inferred from homology"/>
<comment type="caution">
    <text evidence="14">The sequence shown here is derived from an EMBL/GenBank/DDBJ whole genome shotgun (WGS) entry which is preliminary data.</text>
</comment>
<dbReference type="Proteomes" id="UP000176741">
    <property type="component" value="Unassembled WGS sequence"/>
</dbReference>
<dbReference type="InterPro" id="IPR050053">
    <property type="entry name" value="ATPase_alpha/beta_chains"/>
</dbReference>
<keyword evidence="8" id="KW-0472">Membrane</keyword>
<dbReference type="Pfam" id="PF00006">
    <property type="entry name" value="ATP-synt_ab"/>
    <property type="match status" value="1"/>
</dbReference>
<dbReference type="SUPFAM" id="SSF52540">
    <property type="entry name" value="P-loop containing nucleoside triphosphate hydrolases"/>
    <property type="match status" value="1"/>
</dbReference>
<evidence type="ECO:0000256" key="4">
    <source>
        <dbReference type="ARBA" id="ARBA00022741"/>
    </source>
</evidence>
<dbReference type="Gene3D" id="2.40.10.170">
    <property type="match status" value="1"/>
</dbReference>
<keyword evidence="9" id="KW-0139">CF(1)</keyword>
<dbReference type="GO" id="GO:0005524">
    <property type="term" value="F:ATP binding"/>
    <property type="evidence" value="ECO:0007669"/>
    <property type="project" value="UniProtKB-KW"/>
</dbReference>
<comment type="similarity">
    <text evidence="2">Belongs to the ATPase alpha/beta chains family.</text>
</comment>
<evidence type="ECO:0000256" key="7">
    <source>
        <dbReference type="ARBA" id="ARBA00023065"/>
    </source>
</evidence>
<feature type="domain" description="ATPase F1/V1/A1 complex alpha/beta subunit nucleotide-binding" evidence="11">
    <location>
        <begin position="131"/>
        <end position="345"/>
    </location>
</feature>
<evidence type="ECO:0000256" key="2">
    <source>
        <dbReference type="ARBA" id="ARBA00008936"/>
    </source>
</evidence>
<evidence type="ECO:0000256" key="10">
    <source>
        <dbReference type="ARBA" id="ARBA00023310"/>
    </source>
</evidence>
<dbReference type="InterPro" id="IPR000194">
    <property type="entry name" value="ATPase_F1/V1/A1_a/bsu_nucl-bd"/>
</dbReference>
<reference evidence="14 15" key="1">
    <citation type="journal article" date="2016" name="Nat. Commun.">
        <title>Thousands of microbial genomes shed light on interconnected biogeochemical processes in an aquifer system.</title>
        <authorList>
            <person name="Anantharaman K."/>
            <person name="Brown C.T."/>
            <person name="Hug L.A."/>
            <person name="Sharon I."/>
            <person name="Castelle C.J."/>
            <person name="Probst A.J."/>
            <person name="Thomas B.C."/>
            <person name="Singh A."/>
            <person name="Wilkins M.J."/>
            <person name="Karaoz U."/>
            <person name="Brodie E.L."/>
            <person name="Williams K.H."/>
            <person name="Hubbard S.S."/>
            <person name="Banfield J.F."/>
        </authorList>
    </citation>
    <scope>NUCLEOTIDE SEQUENCE [LARGE SCALE GENOMIC DNA]</scope>
</reference>
<dbReference type="NCBIfam" id="TIGR01039">
    <property type="entry name" value="atpD"/>
    <property type="match status" value="1"/>
</dbReference>
<dbReference type="EMBL" id="MGGD01000073">
    <property type="protein sequence ID" value="OGM19315.1"/>
    <property type="molecule type" value="Genomic_DNA"/>
</dbReference>
<dbReference type="InterPro" id="IPR004100">
    <property type="entry name" value="ATPase_F1/V1/A1_a/bsu_N"/>
</dbReference>
<protein>
    <submittedName>
        <fullName evidence="14">F0F1 ATP synthase subunit beta</fullName>
    </submittedName>
</protein>
<dbReference type="Gene3D" id="3.40.50.300">
    <property type="entry name" value="P-loop containing nucleotide triphosphate hydrolases"/>
    <property type="match status" value="1"/>
</dbReference>
<evidence type="ECO:0000256" key="3">
    <source>
        <dbReference type="ARBA" id="ARBA00022448"/>
    </source>
</evidence>
<dbReference type="SUPFAM" id="SSF47917">
    <property type="entry name" value="C-terminal domain of alpha and beta subunits of F1 ATP synthase"/>
    <property type="match status" value="1"/>
</dbReference>
<evidence type="ECO:0000256" key="5">
    <source>
        <dbReference type="ARBA" id="ARBA00022840"/>
    </source>
</evidence>
<dbReference type="GO" id="GO:0045259">
    <property type="term" value="C:proton-transporting ATP synthase complex"/>
    <property type="evidence" value="ECO:0007669"/>
    <property type="project" value="UniProtKB-KW"/>
</dbReference>
<keyword evidence="7" id="KW-0406">Ion transport</keyword>
<dbReference type="InterPro" id="IPR005722">
    <property type="entry name" value="ATP_synth_F1_bsu"/>
</dbReference>
<dbReference type="AlphaFoldDB" id="A0A1F7XYG3"/>
<name>A0A1F7XYG3_9BACT</name>
<keyword evidence="5" id="KW-0067">ATP-binding</keyword>
<evidence type="ECO:0000256" key="6">
    <source>
        <dbReference type="ARBA" id="ARBA00022967"/>
    </source>
</evidence>